<gene>
    <name evidence="1" type="ORF">MEDL_55701</name>
</gene>
<comment type="caution">
    <text evidence="1">The sequence shown here is derived from an EMBL/GenBank/DDBJ whole genome shotgun (WGS) entry which is preliminary data.</text>
</comment>
<proteinExistence type="predicted"/>
<protein>
    <recommendedName>
        <fullName evidence="3">Peptidase A2 domain-containing protein</fullName>
    </recommendedName>
</protein>
<evidence type="ECO:0008006" key="3">
    <source>
        <dbReference type="Google" id="ProtNLM"/>
    </source>
</evidence>
<dbReference type="SUPFAM" id="SSF50630">
    <property type="entry name" value="Acid proteases"/>
    <property type="match status" value="1"/>
</dbReference>
<accession>A0A8S3UB71</accession>
<evidence type="ECO:0000313" key="1">
    <source>
        <dbReference type="EMBL" id="CAG2243575.1"/>
    </source>
</evidence>
<name>A0A8S3UB71_MYTED</name>
<dbReference type="Pfam" id="PF13975">
    <property type="entry name" value="gag-asp_proteas"/>
    <property type="match status" value="1"/>
</dbReference>
<dbReference type="Gene3D" id="2.40.70.10">
    <property type="entry name" value="Acid Proteases"/>
    <property type="match status" value="1"/>
</dbReference>
<evidence type="ECO:0000313" key="2">
    <source>
        <dbReference type="Proteomes" id="UP000683360"/>
    </source>
</evidence>
<sequence length="179" mass="20014">MLIDTGSPVTILSENLIKKVDLGSSGLSRVESTLSAADGNKMKIKGQAVCEIKIGNNEFQHKIIFTKLGKLEGILGMDFLKCYECEIKLAEAKFLIAKQVINLKQHFSTTCARIKLGENRVVSPRSETFLKGYVDGEFSGDFGMIEPNKILFQKRGLLVAKSLNNTKEKRNYYLSDKFK</sequence>
<dbReference type="OrthoDB" id="6098474at2759"/>
<reference evidence="1" key="1">
    <citation type="submission" date="2021-03" db="EMBL/GenBank/DDBJ databases">
        <authorList>
            <person name="Bekaert M."/>
        </authorList>
    </citation>
    <scope>NUCLEOTIDE SEQUENCE</scope>
</reference>
<dbReference type="InterPro" id="IPR021109">
    <property type="entry name" value="Peptidase_aspartic_dom_sf"/>
</dbReference>
<dbReference type="Proteomes" id="UP000683360">
    <property type="component" value="Unassembled WGS sequence"/>
</dbReference>
<dbReference type="AlphaFoldDB" id="A0A8S3UB71"/>
<dbReference type="CDD" id="cd00303">
    <property type="entry name" value="retropepsin_like"/>
    <property type="match status" value="1"/>
</dbReference>
<organism evidence="1 2">
    <name type="scientific">Mytilus edulis</name>
    <name type="common">Blue mussel</name>
    <dbReference type="NCBI Taxonomy" id="6550"/>
    <lineage>
        <taxon>Eukaryota</taxon>
        <taxon>Metazoa</taxon>
        <taxon>Spiralia</taxon>
        <taxon>Lophotrochozoa</taxon>
        <taxon>Mollusca</taxon>
        <taxon>Bivalvia</taxon>
        <taxon>Autobranchia</taxon>
        <taxon>Pteriomorphia</taxon>
        <taxon>Mytilida</taxon>
        <taxon>Mytiloidea</taxon>
        <taxon>Mytilidae</taxon>
        <taxon>Mytilinae</taxon>
        <taxon>Mytilus</taxon>
    </lineage>
</organism>
<dbReference type="EMBL" id="CAJPWZ010002705">
    <property type="protein sequence ID" value="CAG2243575.1"/>
    <property type="molecule type" value="Genomic_DNA"/>
</dbReference>
<keyword evidence="2" id="KW-1185">Reference proteome</keyword>